<evidence type="ECO:0000313" key="3">
    <source>
        <dbReference type="Proteomes" id="UP000673552"/>
    </source>
</evidence>
<dbReference type="InterPro" id="IPR000048">
    <property type="entry name" value="IQ_motif_EF-hand-BS"/>
</dbReference>
<proteinExistence type="predicted"/>
<feature type="region of interest" description="Disordered" evidence="1">
    <location>
        <begin position="929"/>
        <end position="965"/>
    </location>
</feature>
<keyword evidence="3" id="KW-1185">Reference proteome</keyword>
<comment type="caution">
    <text evidence="2">The sequence shown here is derived from an EMBL/GenBank/DDBJ whole genome shotgun (WGS) entry which is preliminary data.</text>
</comment>
<protein>
    <submittedName>
        <fullName evidence="2">Uncharacterized protein</fullName>
    </submittedName>
</protein>
<feature type="region of interest" description="Disordered" evidence="1">
    <location>
        <begin position="353"/>
        <end position="396"/>
    </location>
</feature>
<dbReference type="SMART" id="SM00015">
    <property type="entry name" value="IQ"/>
    <property type="match status" value="1"/>
</dbReference>
<reference evidence="3" key="1">
    <citation type="journal article" date="2021" name="Microbiol. Resour. Announc.">
        <title>LGAAP: Leishmaniinae Genome Assembly and Annotation Pipeline.</title>
        <authorList>
            <person name="Almutairi H."/>
            <person name="Urbaniak M.D."/>
            <person name="Bates M.D."/>
            <person name="Jariyapan N."/>
            <person name="Kwakye-Nuako G."/>
            <person name="Thomaz-Soccol V."/>
            <person name="Al-Salem W.S."/>
            <person name="Dillon R.J."/>
            <person name="Bates P.A."/>
            <person name="Gatherer D."/>
        </authorList>
    </citation>
    <scope>NUCLEOTIDE SEQUENCE [LARGE SCALE GENOMIC DNA]</scope>
</reference>
<feature type="region of interest" description="Disordered" evidence="1">
    <location>
        <begin position="57"/>
        <end position="84"/>
    </location>
</feature>
<dbReference type="KEGG" id="lmat:92511172"/>
<feature type="compositionally biased region" description="Polar residues" evidence="1">
    <location>
        <begin position="465"/>
        <end position="475"/>
    </location>
</feature>
<feature type="region of interest" description="Disordered" evidence="1">
    <location>
        <begin position="450"/>
        <end position="480"/>
    </location>
</feature>
<dbReference type="Pfam" id="PF00612">
    <property type="entry name" value="IQ"/>
    <property type="match status" value="1"/>
</dbReference>
<organism evidence="2 3">
    <name type="scientific">Leishmania martiniquensis</name>
    <dbReference type="NCBI Taxonomy" id="1580590"/>
    <lineage>
        <taxon>Eukaryota</taxon>
        <taxon>Discoba</taxon>
        <taxon>Euglenozoa</taxon>
        <taxon>Kinetoplastea</taxon>
        <taxon>Metakinetoplastina</taxon>
        <taxon>Trypanosomatida</taxon>
        <taxon>Trypanosomatidae</taxon>
        <taxon>Leishmaniinae</taxon>
        <taxon>Leishmania</taxon>
    </lineage>
</organism>
<dbReference type="EMBL" id="JAFEUZ010000035">
    <property type="protein sequence ID" value="KAG5466857.1"/>
    <property type="molecule type" value="Genomic_DNA"/>
</dbReference>
<dbReference type="GeneID" id="92511172"/>
<reference evidence="3" key="2">
    <citation type="journal article" date="2021" name="Sci. Data">
        <title>Chromosome-scale genome sequencing, assembly and annotation of six genomes from subfamily Leishmaniinae.</title>
        <authorList>
            <person name="Almutairi H."/>
            <person name="Urbaniak M.D."/>
            <person name="Bates M.D."/>
            <person name="Jariyapan N."/>
            <person name="Kwakye-Nuako G."/>
            <person name="Thomaz Soccol V."/>
            <person name="Al-Salem W.S."/>
            <person name="Dillon R.J."/>
            <person name="Bates P.A."/>
            <person name="Gatherer D."/>
        </authorList>
    </citation>
    <scope>NUCLEOTIDE SEQUENCE [LARGE SCALE GENOMIC DNA]</scope>
</reference>
<gene>
    <name evidence="2" type="ORF">LSCM1_01034</name>
</gene>
<evidence type="ECO:0000313" key="2">
    <source>
        <dbReference type="EMBL" id="KAG5466857.1"/>
    </source>
</evidence>
<name>A0A836FPV4_9TRYP</name>
<accession>A0A836FPV4</accession>
<evidence type="ECO:0000256" key="1">
    <source>
        <dbReference type="SAM" id="MobiDB-lite"/>
    </source>
</evidence>
<dbReference type="RefSeq" id="XP_067174765.1">
    <property type="nucleotide sequence ID" value="XM_067318660.1"/>
</dbReference>
<dbReference type="OrthoDB" id="241982at2759"/>
<sequence length="1330" mass="143403">MQSVSVPISVTADEAASYMDRYLRNGVRCSLEKCLNGKPRDPILFLARSLRQLREEEAASKHALEPSDASAAHTSVSSSKPLHWTAPPSVRLNGGVKYELRPLAHDFRRAAGKPSDAEDTAPPSVFPSVQYREALTSYEVASSLRQLHVKEPTAPLVLVVESPDPTSGAFFYEGMAYCCTSATAKTAKQTPPPSIAALQEALGAEKVSDIGMAIRAAATGAVASVRVHLLPPLQVDYLAVFDLLDFALRTADQAAVASTPDSPAPPASRTLPSVLFVSYRPDSAHLTYARLLASYGPLYEAAQRACMQEFRAAQLVRKRTYTFAYALEYWAKVQRRRQASAAAPRALHSPAKLATSIGATPSTGEGAELTSPDESAIPSAAVDKRTAAAASGDRKRAAAKPAKRKILSYEAAHQAEDDVFLVVVRRLEHAAATLIQSVYRGYRERRRYAEARAAPQGPAGALTADSPSKTRSTLKMGQPSLEPSLPPLLRACLECLLREGDAYGSIWGDHVTSPPPESRRYWIYRPVQHHNSGSDTVQQGVVGPTGRDAREGWVQEELLLPPWRVTQPRLHLNLFQRLREYLVLAQCTSLQDSVQLLKDSPGMSVLQRRAYDGIKSVCLNLFHAAYAELRQRQPSDLPPSFSAYMRQMHASQLGWLSTPHDCSLLVRAMQTTTFNAALYPRTRSAPRPRSSGSHSAIEDAMSAVVQSQLAANEAILIVPHSLSASEAVAPSSELEVPAVWEVAPQIYMTQQPLLPLEEWVRTVKTLWQSTGEGAADARASSVEWMTTASFPLCCVNGTPVAAVRRFDTQRVEGVPPYDSFVPRLHASAGEVGHASAKGAPVGDSAAPVAPAEETAAAMQAWMQGDLARAADVGLKVYIQKSLSSERGVVYFKAAPLKGGIAKDAFTAVSPTANLFREVLQTRCQEGAPELRASAGEKSCAPNWETGGSQSAADTELDHPAQSEDGWEPVKEAGAQETEAAAPWNLSKTSSSVTLLSNSAGALCRSPLIPAPASLITEHLAPSSTLQPSVKSEANGALGKDAVAVLTADDVATEVKAALSGGSFQHTRISLRFFAGPRILESLDAFLDRVAATLQQEAHKSALVLAMELPSQGFYALAAALLAFRLHDKRDIVTWVNSKATAPSTVLHGAQCGDVFTDPHVSFLTVFHDVLEQCLPAPSRPRASGQSTAVQAAAQHVSQLMHYAPLPQLNLVARLSSAVKEARAAIDPSPAIVHATQLAEQYAMLVLLDYYLWSSLASFTPTGAPLRGHGVAVRMTVNFAFTAFVKTVPAALDWIARIDPWQTSSPDTLHLRYSNALRRWDDKHYVCFGEY</sequence>
<dbReference type="PROSITE" id="PS50096">
    <property type="entry name" value="IQ"/>
    <property type="match status" value="1"/>
</dbReference>
<feature type="compositionally biased region" description="Basic and acidic residues" evidence="1">
    <location>
        <begin position="382"/>
        <end position="396"/>
    </location>
</feature>
<dbReference type="Proteomes" id="UP000673552">
    <property type="component" value="Unassembled WGS sequence"/>
</dbReference>
<dbReference type="Gene3D" id="1.20.5.190">
    <property type="match status" value="1"/>
</dbReference>